<comment type="caution">
    <text evidence="7">The sequence shown here is derived from an EMBL/GenBank/DDBJ whole genome shotgun (WGS) entry which is preliminary data.</text>
</comment>
<dbReference type="GO" id="GO:0005886">
    <property type="term" value="C:plasma membrane"/>
    <property type="evidence" value="ECO:0007669"/>
    <property type="project" value="UniProtKB-SubCell"/>
</dbReference>
<dbReference type="EMBL" id="ADCX01000002">
    <property type="protein sequence ID" value="EFG26800.1"/>
    <property type="molecule type" value="Genomic_DNA"/>
</dbReference>
<feature type="transmembrane region" description="Helical" evidence="6">
    <location>
        <begin position="73"/>
        <end position="93"/>
    </location>
</feature>
<dbReference type="Pfam" id="PF07690">
    <property type="entry name" value="MFS_1"/>
    <property type="match status" value="1"/>
</dbReference>
<comment type="subcellular location">
    <subcellularLocation>
        <location evidence="1">Cell membrane</location>
        <topology evidence="1">Multi-pass membrane protein</topology>
    </subcellularLocation>
</comment>
<dbReference type="AlphaFoldDB" id="W5IIW5"/>
<feature type="transmembrane region" description="Helical" evidence="6">
    <location>
        <begin position="322"/>
        <end position="340"/>
    </location>
</feature>
<feature type="transmembrane region" description="Helical" evidence="6">
    <location>
        <begin position="230"/>
        <end position="254"/>
    </location>
</feature>
<sequence>MTLIFRNKLYGFLTLSRFFSTIGSAMYNIVFVVFASQMSHASLAVSIANVVVVIPTIFTVFVGLAADRTQKKAWWLIALGFIQAVIFSLVAVAVYETTWFAFSAVCLCNVISDMLTDYTSGLRLPIIKKNIPEKDLVEAFSFTTVVAYVCDYAGQALGIGILHMSNNNFSFVALMNAFSYALASLVMVIIHRNLTHDPVPQSDRSISLGKQARRMMTYMRQIFDEHESIGFIRLLAAAFLVNGMSAAFSAIYNLSLLKSPIFSLSYSQSLVVEQGILVAGIVLGSLTPHDYFSRQSLTFLLICSSLSQCAVGLVNTLGAEPLVGIVIYAFAGFVSGKINPKMSSLLMASLPANLLAQSSNFLSLLFTMAMPVGTIIFSALAAWSFQAAWIGFTLGSVLGLVLCLNTRRRAGKTPVDR</sequence>
<keyword evidence="3 6" id="KW-0812">Transmembrane</keyword>
<dbReference type="SUPFAM" id="SSF103473">
    <property type="entry name" value="MFS general substrate transporter"/>
    <property type="match status" value="1"/>
</dbReference>
<evidence type="ECO:0000256" key="4">
    <source>
        <dbReference type="ARBA" id="ARBA00022989"/>
    </source>
</evidence>
<reference evidence="7 8" key="1">
    <citation type="submission" date="2012-01" db="EMBL/GenBank/DDBJ databases">
        <title>The Genome Sequence of Scardovia inopinata F0304.</title>
        <authorList>
            <consortium name="The Broad Institute Genome Sequencing Platform"/>
            <person name="Ward D."/>
            <person name="Earl A."/>
            <person name="Feldgarden M."/>
            <person name="Gevers D."/>
            <person name="Young S."/>
            <person name="Zeng Q."/>
            <person name="Koehrsen M."/>
            <person name="Alvarado L."/>
            <person name="Berlin A.M."/>
            <person name="Borenstein D."/>
            <person name="Chapman S.B."/>
            <person name="Chen Z."/>
            <person name="Engels R."/>
            <person name="Freedman E."/>
            <person name="Gellesch M."/>
            <person name="Goldberg J."/>
            <person name="Griggs A."/>
            <person name="Gujja S."/>
            <person name="Heilman E.R."/>
            <person name="Heiman D.I."/>
            <person name="Hepburn T.A."/>
            <person name="Howarth C."/>
            <person name="Jen D."/>
            <person name="Larson L."/>
            <person name="Mehta T."/>
            <person name="Park D."/>
            <person name="Pearson M."/>
            <person name="Richards J."/>
            <person name="Roberts A."/>
            <person name="Saif S."/>
            <person name="Shea T.D."/>
            <person name="Shenoy N."/>
            <person name="Sisk P."/>
            <person name="Stolte C."/>
            <person name="Sykes S.N."/>
            <person name="Walk T."/>
            <person name="White J."/>
            <person name="Yandava C."/>
            <person name="Izard J."/>
            <person name="Baranova O.V."/>
            <person name="Blanton J.M."/>
            <person name="Tanner A.C."/>
            <person name="Dewhirst F."/>
            <person name="Haas B."/>
            <person name="Nusbaum C."/>
            <person name="Birren B."/>
        </authorList>
    </citation>
    <scope>NUCLEOTIDE SEQUENCE [LARGE SCALE GENOMIC DNA]</scope>
    <source>
        <strain evidence="7 8">F0304</strain>
    </source>
</reference>
<dbReference type="eggNOG" id="ENOG502ZBIK">
    <property type="taxonomic scope" value="Bacteria"/>
</dbReference>
<keyword evidence="8" id="KW-1185">Reference proteome</keyword>
<dbReference type="PANTHER" id="PTHR23513:SF6">
    <property type="entry name" value="MAJOR FACILITATOR SUPERFAMILY ASSOCIATED DOMAIN-CONTAINING PROTEIN"/>
    <property type="match status" value="1"/>
</dbReference>
<feature type="transmembrane region" description="Helical" evidence="6">
    <location>
        <begin position="361"/>
        <end position="381"/>
    </location>
</feature>
<dbReference type="InterPro" id="IPR011701">
    <property type="entry name" value="MFS"/>
</dbReference>
<organism evidence="7 8">
    <name type="scientific">Scardovia inopinata F0304</name>
    <dbReference type="NCBI Taxonomy" id="641146"/>
    <lineage>
        <taxon>Bacteria</taxon>
        <taxon>Bacillati</taxon>
        <taxon>Actinomycetota</taxon>
        <taxon>Actinomycetes</taxon>
        <taxon>Bifidobacteriales</taxon>
        <taxon>Bifidobacteriaceae</taxon>
        <taxon>Scardovia</taxon>
    </lineage>
</organism>
<protein>
    <recommendedName>
        <fullName evidence="9">Major facilitator superfamily (MFS) profile domain-containing protein</fullName>
    </recommendedName>
</protein>
<dbReference type="Gene3D" id="1.20.1250.20">
    <property type="entry name" value="MFS general substrate transporter like domains"/>
    <property type="match status" value="1"/>
</dbReference>
<evidence type="ECO:0000256" key="3">
    <source>
        <dbReference type="ARBA" id="ARBA00022692"/>
    </source>
</evidence>
<keyword evidence="4 6" id="KW-1133">Transmembrane helix</keyword>
<evidence type="ECO:0000256" key="2">
    <source>
        <dbReference type="ARBA" id="ARBA00022475"/>
    </source>
</evidence>
<dbReference type="HOGENOM" id="CLU_051151_2_0_11"/>
<evidence type="ECO:0000313" key="7">
    <source>
        <dbReference type="EMBL" id="EFG26800.1"/>
    </source>
</evidence>
<feature type="transmembrane region" description="Helical" evidence="6">
    <location>
        <begin position="169"/>
        <end position="190"/>
    </location>
</feature>
<evidence type="ECO:0000256" key="1">
    <source>
        <dbReference type="ARBA" id="ARBA00004651"/>
    </source>
</evidence>
<dbReference type="RefSeq" id="WP_006292783.1">
    <property type="nucleotide sequence ID" value="NZ_GG770225.1"/>
</dbReference>
<name>W5IIW5_SCAIO</name>
<accession>W5IIW5</accession>
<dbReference type="Proteomes" id="UP000005777">
    <property type="component" value="Unassembled WGS sequence"/>
</dbReference>
<gene>
    <name evidence="7" type="ORF">HMPREF9020_00428</name>
</gene>
<dbReference type="PANTHER" id="PTHR23513">
    <property type="entry name" value="INTEGRAL MEMBRANE EFFLUX PROTEIN-RELATED"/>
    <property type="match status" value="1"/>
</dbReference>
<keyword evidence="2" id="KW-1003">Cell membrane</keyword>
<evidence type="ECO:0008006" key="9">
    <source>
        <dbReference type="Google" id="ProtNLM"/>
    </source>
</evidence>
<proteinExistence type="predicted"/>
<feature type="transmembrane region" description="Helical" evidence="6">
    <location>
        <begin position="387"/>
        <end position="404"/>
    </location>
</feature>
<feature type="transmembrane region" description="Helical" evidence="6">
    <location>
        <begin position="266"/>
        <end position="286"/>
    </location>
</feature>
<feature type="transmembrane region" description="Helical" evidence="6">
    <location>
        <begin position="41"/>
        <end position="66"/>
    </location>
</feature>
<evidence type="ECO:0000313" key="8">
    <source>
        <dbReference type="Proteomes" id="UP000005777"/>
    </source>
</evidence>
<dbReference type="GO" id="GO:0022857">
    <property type="term" value="F:transmembrane transporter activity"/>
    <property type="evidence" value="ECO:0007669"/>
    <property type="project" value="InterPro"/>
</dbReference>
<feature type="transmembrane region" description="Helical" evidence="6">
    <location>
        <begin position="12"/>
        <end position="35"/>
    </location>
</feature>
<evidence type="ECO:0000256" key="5">
    <source>
        <dbReference type="ARBA" id="ARBA00023136"/>
    </source>
</evidence>
<evidence type="ECO:0000256" key="6">
    <source>
        <dbReference type="SAM" id="Phobius"/>
    </source>
</evidence>
<dbReference type="InterPro" id="IPR036259">
    <property type="entry name" value="MFS_trans_sf"/>
</dbReference>
<keyword evidence="5 6" id="KW-0472">Membrane</keyword>
<feature type="transmembrane region" description="Helical" evidence="6">
    <location>
        <begin position="139"/>
        <end position="163"/>
    </location>
</feature>